<name>A0A9X0R581_9PROT</name>
<dbReference type="RefSeq" id="WP_186773898.1">
    <property type="nucleotide sequence ID" value="NZ_JACOMF010000130.1"/>
</dbReference>
<feature type="region of interest" description="Disordered" evidence="1">
    <location>
        <begin position="1"/>
        <end position="20"/>
    </location>
</feature>
<gene>
    <name evidence="2" type="ORF">H7965_28500</name>
</gene>
<proteinExistence type="predicted"/>
<accession>A0A9X0R581</accession>
<evidence type="ECO:0000256" key="1">
    <source>
        <dbReference type="SAM" id="MobiDB-lite"/>
    </source>
</evidence>
<dbReference type="Proteomes" id="UP000600101">
    <property type="component" value="Unassembled WGS sequence"/>
</dbReference>
<reference evidence="2" key="1">
    <citation type="submission" date="2020-08" db="EMBL/GenBank/DDBJ databases">
        <authorList>
            <person name="Hu Y."/>
            <person name="Nguyen S.V."/>
            <person name="Li F."/>
            <person name="Fanning S."/>
        </authorList>
    </citation>
    <scope>NUCLEOTIDE SEQUENCE</scope>
    <source>
        <strain evidence="2">SYSU D8009</strain>
    </source>
</reference>
<organism evidence="2 3">
    <name type="scientific">Siccirubricoccus deserti</name>
    <dbReference type="NCBI Taxonomy" id="2013562"/>
    <lineage>
        <taxon>Bacteria</taxon>
        <taxon>Pseudomonadati</taxon>
        <taxon>Pseudomonadota</taxon>
        <taxon>Alphaproteobacteria</taxon>
        <taxon>Acetobacterales</taxon>
        <taxon>Roseomonadaceae</taxon>
        <taxon>Siccirubricoccus</taxon>
    </lineage>
</organism>
<comment type="caution">
    <text evidence="2">The sequence shown here is derived from an EMBL/GenBank/DDBJ whole genome shotgun (WGS) entry which is preliminary data.</text>
</comment>
<dbReference type="AlphaFoldDB" id="A0A9X0R581"/>
<keyword evidence="3" id="KW-1185">Reference proteome</keyword>
<sequence>MTAGSSRDVRTGFAGVGSSRHPAWGSAVGNLADQLLRRPDYAIVRAAVSTGHA</sequence>
<evidence type="ECO:0000313" key="3">
    <source>
        <dbReference type="Proteomes" id="UP000600101"/>
    </source>
</evidence>
<protein>
    <submittedName>
        <fullName evidence="2">Uncharacterized protein</fullName>
    </submittedName>
</protein>
<dbReference type="EMBL" id="JACOMF010000130">
    <property type="protein sequence ID" value="MBC4019170.1"/>
    <property type="molecule type" value="Genomic_DNA"/>
</dbReference>
<evidence type="ECO:0000313" key="2">
    <source>
        <dbReference type="EMBL" id="MBC4019170.1"/>
    </source>
</evidence>